<evidence type="ECO:0000313" key="1">
    <source>
        <dbReference type="EMBL" id="MFD1306898.1"/>
    </source>
</evidence>
<name>A0ABW3XF94_9ACTN</name>
<evidence type="ECO:0008006" key="3">
    <source>
        <dbReference type="Google" id="ProtNLM"/>
    </source>
</evidence>
<sequence length="52" mass="5714">MTSAAAAAGGMFRCHRLGILLVISRKGSPRVKGLGKPRYVVEQTFALFHHFE</sequence>
<evidence type="ECO:0000313" key="2">
    <source>
        <dbReference type="Proteomes" id="UP001597058"/>
    </source>
</evidence>
<gene>
    <name evidence="1" type="ORF">ACFQ5X_13730</name>
</gene>
<keyword evidence="2" id="KW-1185">Reference proteome</keyword>
<dbReference type="EMBL" id="JBHTMM010000014">
    <property type="protein sequence ID" value="MFD1306898.1"/>
    <property type="molecule type" value="Genomic_DNA"/>
</dbReference>
<comment type="caution">
    <text evidence="1">The sequence shown here is derived from an EMBL/GenBank/DDBJ whole genome shotgun (WGS) entry which is preliminary data.</text>
</comment>
<reference evidence="2" key="1">
    <citation type="journal article" date="2019" name="Int. J. Syst. Evol. Microbiol.">
        <title>The Global Catalogue of Microorganisms (GCM) 10K type strain sequencing project: providing services to taxonomists for standard genome sequencing and annotation.</title>
        <authorList>
            <consortium name="The Broad Institute Genomics Platform"/>
            <consortium name="The Broad Institute Genome Sequencing Center for Infectious Disease"/>
            <person name="Wu L."/>
            <person name="Ma J."/>
        </authorList>
    </citation>
    <scope>NUCLEOTIDE SEQUENCE [LARGE SCALE GENOMIC DNA]</scope>
    <source>
        <strain evidence="2">CGMCC 4.7020</strain>
    </source>
</reference>
<organism evidence="1 2">
    <name type="scientific">Streptomyces kaempferi</name>
    <dbReference type="NCBI Taxonomy" id="333725"/>
    <lineage>
        <taxon>Bacteria</taxon>
        <taxon>Bacillati</taxon>
        <taxon>Actinomycetota</taxon>
        <taxon>Actinomycetes</taxon>
        <taxon>Kitasatosporales</taxon>
        <taxon>Streptomycetaceae</taxon>
        <taxon>Streptomyces</taxon>
    </lineage>
</organism>
<dbReference type="Proteomes" id="UP001597058">
    <property type="component" value="Unassembled WGS sequence"/>
</dbReference>
<proteinExistence type="predicted"/>
<protein>
    <recommendedName>
        <fullName evidence="3">Transposase</fullName>
    </recommendedName>
</protein>
<dbReference type="RefSeq" id="WP_381328048.1">
    <property type="nucleotide sequence ID" value="NZ_JBHTMM010000014.1"/>
</dbReference>
<accession>A0ABW3XF94</accession>